<keyword evidence="5" id="KW-1185">Reference proteome</keyword>
<gene>
    <name evidence="4" type="primary">RPL32A</name>
    <name evidence="4" type="ORF">QBZ16_002328</name>
</gene>
<dbReference type="SUPFAM" id="SSF52042">
    <property type="entry name" value="Ribosomal protein L32e"/>
    <property type="match status" value="1"/>
</dbReference>
<dbReference type="Proteomes" id="UP001255856">
    <property type="component" value="Unassembled WGS sequence"/>
</dbReference>
<evidence type="ECO:0000313" key="5">
    <source>
        <dbReference type="Proteomes" id="UP001255856"/>
    </source>
</evidence>
<dbReference type="Pfam" id="PF01655">
    <property type="entry name" value="Ribosomal_L32e"/>
    <property type="match status" value="1"/>
</dbReference>
<accession>A0AAD9ILR7</accession>
<evidence type="ECO:0000256" key="3">
    <source>
        <dbReference type="ARBA" id="ARBA00023274"/>
    </source>
</evidence>
<reference evidence="4" key="1">
    <citation type="submission" date="2021-01" db="EMBL/GenBank/DDBJ databases">
        <authorList>
            <person name="Eckstrom K.M.E."/>
        </authorList>
    </citation>
    <scope>NUCLEOTIDE SEQUENCE</scope>
    <source>
        <strain evidence="4">UVCC 0001</strain>
    </source>
</reference>
<dbReference type="GO" id="GO:0003735">
    <property type="term" value="F:structural constituent of ribosome"/>
    <property type="evidence" value="ECO:0007669"/>
    <property type="project" value="InterPro"/>
</dbReference>
<dbReference type="SMART" id="SM01393">
    <property type="entry name" value="Ribosomal_L32e"/>
    <property type="match status" value="1"/>
</dbReference>
<dbReference type="PANTHER" id="PTHR23413">
    <property type="entry name" value="60S RIBOSOMAL PROTEIN L32 AND DNA-DIRECTED RNA POLYMERASE II, SUBUNIT N"/>
    <property type="match status" value="1"/>
</dbReference>
<dbReference type="GO" id="GO:0006412">
    <property type="term" value="P:translation"/>
    <property type="evidence" value="ECO:0007669"/>
    <property type="project" value="InterPro"/>
</dbReference>
<dbReference type="GO" id="GO:0022625">
    <property type="term" value="C:cytosolic large ribosomal subunit"/>
    <property type="evidence" value="ECO:0007669"/>
    <property type="project" value="TreeGrafter"/>
</dbReference>
<evidence type="ECO:0000256" key="2">
    <source>
        <dbReference type="ARBA" id="ARBA00022980"/>
    </source>
</evidence>
<evidence type="ECO:0000313" key="4">
    <source>
        <dbReference type="EMBL" id="KAK2079933.1"/>
    </source>
</evidence>
<keyword evidence="2 4" id="KW-0689">Ribosomal protein</keyword>
<comment type="caution">
    <text evidence="4">The sequence shown here is derived from an EMBL/GenBank/DDBJ whole genome shotgun (WGS) entry which is preliminary data.</text>
</comment>
<proteinExistence type="inferred from homology"/>
<name>A0AAD9ILR7_PROWI</name>
<comment type="similarity">
    <text evidence="1">Belongs to the eukaryotic ribosomal protein eL32 family.</text>
</comment>
<dbReference type="EMBL" id="JASFZW010000002">
    <property type="protein sequence ID" value="KAK2079933.1"/>
    <property type="molecule type" value="Genomic_DNA"/>
</dbReference>
<dbReference type="AlphaFoldDB" id="A0AAD9ILR7"/>
<dbReference type="InterPro" id="IPR036351">
    <property type="entry name" value="Ribosomal_eL32_sf"/>
</dbReference>
<organism evidence="4 5">
    <name type="scientific">Prototheca wickerhamii</name>
    <dbReference type="NCBI Taxonomy" id="3111"/>
    <lineage>
        <taxon>Eukaryota</taxon>
        <taxon>Viridiplantae</taxon>
        <taxon>Chlorophyta</taxon>
        <taxon>core chlorophytes</taxon>
        <taxon>Trebouxiophyceae</taxon>
        <taxon>Chlorellales</taxon>
        <taxon>Chlorellaceae</taxon>
        <taxon>Prototheca</taxon>
    </lineage>
</organism>
<dbReference type="CDD" id="cd00513">
    <property type="entry name" value="Ribosomal_L32_L32e"/>
    <property type="match status" value="1"/>
</dbReference>
<sequence length="134" mass="15649">MVTPLVKLKNKDKRTKRFKRHQSDRKIAVKESWRRPKGIDSRVRRKFKGCGVIMPNIGYGTAKKTRHILPSGFYKYIVHNVGELQMLIMQNRKYAAEIAHNVSTRKRKAIVERAAQLNIKVLNSHARLRSQDDE</sequence>
<dbReference type="InterPro" id="IPR001515">
    <property type="entry name" value="Ribosomal_eL32"/>
</dbReference>
<evidence type="ECO:0000256" key="1">
    <source>
        <dbReference type="ARBA" id="ARBA00008431"/>
    </source>
</evidence>
<dbReference type="PANTHER" id="PTHR23413:SF1">
    <property type="entry name" value="RIBOSOMAL PROTEIN L32"/>
    <property type="match status" value="1"/>
</dbReference>
<protein>
    <submittedName>
        <fullName evidence="4">60S ribosomal protein L32-1</fullName>
    </submittedName>
</protein>
<keyword evidence="3" id="KW-0687">Ribonucleoprotein</keyword>